<evidence type="ECO:0000313" key="1">
    <source>
        <dbReference type="EMBL" id="VDP77618.1"/>
    </source>
</evidence>
<reference evidence="1 2" key="2">
    <citation type="submission" date="2018-11" db="EMBL/GenBank/DDBJ databases">
        <authorList>
            <consortium name="Pathogen Informatics"/>
        </authorList>
    </citation>
    <scope>NUCLEOTIDE SEQUENCE [LARGE SCALE GENOMIC DNA]</scope>
    <source>
        <strain evidence="1 2">Egypt</strain>
    </source>
</reference>
<sequence>MVSTEWKPQRKFLFSPRNDMHVGEAIRVNIEQQTNSLQKTLVLSRLRDGTCDAAVFNLELCLTHLKRNDSREALKFGLTAIDHVIGKQTSLLLYWSNKILNMSPMERCHQLCGSHSTLQCLILAHVCATLFRYNIGSIEEINMFQVMTVDAIRAAMFFQMTNVIDDQLYADPVQFEKEHSCLRKPLRDLFELADMATFVSGILDVVISLVSREECIPALLVLSFLNSLNPISIGDWRITPVIRLLRIECLMQIGQLYLALVETDSLLKFSSTLTGVKDISEGLNKRFDLMDVKCQQVSPFCLFICVLKCTAEKVWGQLTDTWHVIYW</sequence>
<evidence type="ECO:0000313" key="2">
    <source>
        <dbReference type="Proteomes" id="UP000272942"/>
    </source>
</evidence>
<reference evidence="3" key="1">
    <citation type="submission" date="2016-06" db="UniProtKB">
        <authorList>
            <consortium name="WormBaseParasite"/>
        </authorList>
    </citation>
    <scope>IDENTIFICATION</scope>
</reference>
<evidence type="ECO:0000313" key="3">
    <source>
        <dbReference type="WBParaSite" id="ECPE_0000619401-mRNA-1"/>
    </source>
</evidence>
<name>A0A183AGU6_9TREM</name>
<proteinExistence type="predicted"/>
<dbReference type="WBParaSite" id="ECPE_0000619401-mRNA-1">
    <property type="protein sequence ID" value="ECPE_0000619401-mRNA-1"/>
    <property type="gene ID" value="ECPE_0000619401"/>
</dbReference>
<dbReference type="AlphaFoldDB" id="A0A183AGU6"/>
<dbReference type="EMBL" id="UZAN01043130">
    <property type="protein sequence ID" value="VDP77618.1"/>
    <property type="molecule type" value="Genomic_DNA"/>
</dbReference>
<dbReference type="OrthoDB" id="6248719at2759"/>
<protein>
    <submittedName>
        <fullName evidence="3">Cohesin loading complex subunit SCC4 homolog</fullName>
    </submittedName>
</protein>
<gene>
    <name evidence="1" type="ORF">ECPE_LOCUS6181</name>
</gene>
<accession>A0A183AGU6</accession>
<organism evidence="3">
    <name type="scientific">Echinostoma caproni</name>
    <dbReference type="NCBI Taxonomy" id="27848"/>
    <lineage>
        <taxon>Eukaryota</taxon>
        <taxon>Metazoa</taxon>
        <taxon>Spiralia</taxon>
        <taxon>Lophotrochozoa</taxon>
        <taxon>Platyhelminthes</taxon>
        <taxon>Trematoda</taxon>
        <taxon>Digenea</taxon>
        <taxon>Plagiorchiida</taxon>
        <taxon>Echinostomata</taxon>
        <taxon>Echinostomatoidea</taxon>
        <taxon>Echinostomatidae</taxon>
        <taxon>Echinostoma</taxon>
    </lineage>
</organism>
<dbReference type="Proteomes" id="UP000272942">
    <property type="component" value="Unassembled WGS sequence"/>
</dbReference>
<keyword evidence="2" id="KW-1185">Reference proteome</keyword>